<dbReference type="PANTHER" id="PTHR12128:SF67">
    <property type="entry name" value="BLR3884 PROTEIN"/>
    <property type="match status" value="1"/>
</dbReference>
<dbReference type="PRINTS" id="PR00146">
    <property type="entry name" value="DHPICSNTHASE"/>
</dbReference>
<name>A0ABQ4U234_9HYPH</name>
<proteinExistence type="inferred from homology"/>
<dbReference type="PANTHER" id="PTHR12128">
    <property type="entry name" value="DIHYDRODIPICOLINATE SYNTHASE"/>
    <property type="match status" value="1"/>
</dbReference>
<reference evidence="3" key="1">
    <citation type="journal article" date="2021" name="Front. Microbiol.">
        <title>Comprehensive Comparative Genomics and Phenotyping of Methylobacterium Species.</title>
        <authorList>
            <person name="Alessa O."/>
            <person name="Ogura Y."/>
            <person name="Fujitani Y."/>
            <person name="Takami H."/>
            <person name="Hayashi T."/>
            <person name="Sahin N."/>
            <person name="Tani A."/>
        </authorList>
    </citation>
    <scope>NUCLEOTIDE SEQUENCE</scope>
    <source>
        <strain evidence="3">DSM 23632</strain>
    </source>
</reference>
<evidence type="ECO:0000313" key="4">
    <source>
        <dbReference type="Proteomes" id="UP001055057"/>
    </source>
</evidence>
<gene>
    <name evidence="3" type="primary">dapA_3</name>
    <name evidence="3" type="ORF">MPOCJGCO_3647</name>
</gene>
<evidence type="ECO:0000256" key="2">
    <source>
        <dbReference type="PIRNR" id="PIRNR001365"/>
    </source>
</evidence>
<dbReference type="Gene3D" id="3.20.20.70">
    <property type="entry name" value="Aldolase class I"/>
    <property type="match status" value="1"/>
</dbReference>
<evidence type="ECO:0000256" key="1">
    <source>
        <dbReference type="ARBA" id="ARBA00023239"/>
    </source>
</evidence>
<sequence>MPPHALHPRGIFSAAPTPLTADYRPDHGLFLDHARRLLEAGCDGISLLGTTGEANSLSLPDRKALLEAVVAGGIAPGRLMPGTGMAALTDAVDLTRHALSLGVATVLMLPPFYYKAVTDEGLFAAYAEVIERVADPRLRVVLYHYPQVSGVSLSHALIGRLRERYPAIVTGIKDSSGDFDNLTAMVERFPGLAVLTGADPLVLPLLRAGGAGGITAAANLVPGDLALIYRHHSDPAQAEAVAAAETRLVAAFERSRRFPQIPTLKAILAGSTGRADWNRLCPPLLALTEAERAQIPPAG</sequence>
<dbReference type="CDD" id="cd00408">
    <property type="entry name" value="DHDPS-like"/>
    <property type="match status" value="1"/>
</dbReference>
<dbReference type="PIRSF" id="PIRSF001365">
    <property type="entry name" value="DHDPS"/>
    <property type="match status" value="1"/>
</dbReference>
<dbReference type="InterPro" id="IPR002220">
    <property type="entry name" value="DapA-like"/>
</dbReference>
<keyword evidence="1 2" id="KW-0456">Lyase</keyword>
<protein>
    <submittedName>
        <fullName evidence="3">4-hydroxy-tetrahydrodipicolinate synthase</fullName>
    </submittedName>
</protein>
<dbReference type="SMART" id="SM01130">
    <property type="entry name" value="DHDPS"/>
    <property type="match status" value="1"/>
</dbReference>
<dbReference type="RefSeq" id="WP_238184089.1">
    <property type="nucleotide sequence ID" value="NZ_BPRB01000222.1"/>
</dbReference>
<comment type="caution">
    <text evidence="3">The sequence shown here is derived from an EMBL/GenBank/DDBJ whole genome shotgun (WGS) entry which is preliminary data.</text>
</comment>
<dbReference type="Pfam" id="PF00701">
    <property type="entry name" value="DHDPS"/>
    <property type="match status" value="1"/>
</dbReference>
<dbReference type="SUPFAM" id="SSF51569">
    <property type="entry name" value="Aldolase"/>
    <property type="match status" value="1"/>
</dbReference>
<keyword evidence="4" id="KW-1185">Reference proteome</keyword>
<dbReference type="InterPro" id="IPR013785">
    <property type="entry name" value="Aldolase_TIM"/>
</dbReference>
<dbReference type="EMBL" id="BPRB01000222">
    <property type="protein sequence ID" value="GJE61525.1"/>
    <property type="molecule type" value="Genomic_DNA"/>
</dbReference>
<evidence type="ECO:0000313" key="3">
    <source>
        <dbReference type="EMBL" id="GJE61525.1"/>
    </source>
</evidence>
<comment type="similarity">
    <text evidence="2">Belongs to the DapA family.</text>
</comment>
<dbReference type="Proteomes" id="UP001055057">
    <property type="component" value="Unassembled WGS sequence"/>
</dbReference>
<accession>A0ABQ4U234</accession>
<reference evidence="3" key="2">
    <citation type="submission" date="2021-08" db="EMBL/GenBank/DDBJ databases">
        <authorList>
            <person name="Tani A."/>
            <person name="Ola A."/>
            <person name="Ogura Y."/>
            <person name="Katsura K."/>
            <person name="Hayashi T."/>
        </authorList>
    </citation>
    <scope>NUCLEOTIDE SEQUENCE</scope>
    <source>
        <strain evidence="3">DSM 23632</strain>
    </source>
</reference>
<organism evidence="3 4">
    <name type="scientific">Methylobacterium trifolii</name>
    <dbReference type="NCBI Taxonomy" id="1003092"/>
    <lineage>
        <taxon>Bacteria</taxon>
        <taxon>Pseudomonadati</taxon>
        <taxon>Pseudomonadota</taxon>
        <taxon>Alphaproteobacteria</taxon>
        <taxon>Hyphomicrobiales</taxon>
        <taxon>Methylobacteriaceae</taxon>
        <taxon>Methylobacterium</taxon>
    </lineage>
</organism>